<dbReference type="Proteomes" id="UP001243989">
    <property type="component" value="Unassembled WGS sequence"/>
</dbReference>
<dbReference type="RefSeq" id="XP_060450494.1">
    <property type="nucleotide sequence ID" value="XM_060596361.1"/>
</dbReference>
<evidence type="ECO:0000313" key="3">
    <source>
        <dbReference type="Proteomes" id="UP001243989"/>
    </source>
</evidence>
<dbReference type="EMBL" id="JAHMHQ010000002">
    <property type="protein sequence ID" value="KAK1654450.1"/>
    <property type="molecule type" value="Genomic_DNA"/>
</dbReference>
<feature type="compositionally biased region" description="Polar residues" evidence="1">
    <location>
        <begin position="1"/>
        <end position="10"/>
    </location>
</feature>
<accession>A0AAJ0EIR3</accession>
<evidence type="ECO:0000313" key="2">
    <source>
        <dbReference type="EMBL" id="KAK1654450.1"/>
    </source>
</evidence>
<dbReference type="GeneID" id="85481223"/>
<organism evidence="2 3">
    <name type="scientific">Colletotrichum phormii</name>
    <dbReference type="NCBI Taxonomy" id="359342"/>
    <lineage>
        <taxon>Eukaryota</taxon>
        <taxon>Fungi</taxon>
        <taxon>Dikarya</taxon>
        <taxon>Ascomycota</taxon>
        <taxon>Pezizomycotina</taxon>
        <taxon>Sordariomycetes</taxon>
        <taxon>Hypocreomycetidae</taxon>
        <taxon>Glomerellales</taxon>
        <taxon>Glomerellaceae</taxon>
        <taxon>Colletotrichum</taxon>
        <taxon>Colletotrichum acutatum species complex</taxon>
    </lineage>
</organism>
<dbReference type="AlphaFoldDB" id="A0AAJ0EIR3"/>
<name>A0AAJ0EIR3_9PEZI</name>
<feature type="region of interest" description="Disordered" evidence="1">
    <location>
        <begin position="1"/>
        <end position="54"/>
    </location>
</feature>
<keyword evidence="3" id="KW-1185">Reference proteome</keyword>
<evidence type="ECO:0000256" key="1">
    <source>
        <dbReference type="SAM" id="MobiDB-lite"/>
    </source>
</evidence>
<protein>
    <submittedName>
        <fullName evidence="2">Uncharacterized protein</fullName>
    </submittedName>
</protein>
<proteinExistence type="predicted"/>
<sequence>MRASSRSSAGSVMLAGSHRKESRQSALRFCSSHSTSPASHNQITHQSTSCHSTSFTRCPRLYSEMRVLIHRN</sequence>
<gene>
    <name evidence="2" type="ORF">BDP81DRAFT_83493</name>
</gene>
<comment type="caution">
    <text evidence="2">The sequence shown here is derived from an EMBL/GenBank/DDBJ whole genome shotgun (WGS) entry which is preliminary data.</text>
</comment>
<reference evidence="2" key="1">
    <citation type="submission" date="2021-06" db="EMBL/GenBank/DDBJ databases">
        <title>Comparative genomics, transcriptomics and evolutionary studies reveal genomic signatures of adaptation to plant cell wall in hemibiotrophic fungi.</title>
        <authorList>
            <consortium name="DOE Joint Genome Institute"/>
            <person name="Baroncelli R."/>
            <person name="Diaz J.F."/>
            <person name="Benocci T."/>
            <person name="Peng M."/>
            <person name="Battaglia E."/>
            <person name="Haridas S."/>
            <person name="Andreopoulos W."/>
            <person name="Labutti K."/>
            <person name="Pangilinan J."/>
            <person name="Floch G.L."/>
            <person name="Makela M.R."/>
            <person name="Henrissat B."/>
            <person name="Grigoriev I.V."/>
            <person name="Crouch J.A."/>
            <person name="De Vries R.P."/>
            <person name="Sukno S.A."/>
            <person name="Thon M.R."/>
        </authorList>
    </citation>
    <scope>NUCLEOTIDE SEQUENCE</scope>
    <source>
        <strain evidence="2">CBS 102054</strain>
    </source>
</reference>
<feature type="compositionally biased region" description="Polar residues" evidence="1">
    <location>
        <begin position="31"/>
        <end position="54"/>
    </location>
</feature>